<dbReference type="Gene3D" id="1.20.5.1300">
    <property type="match status" value="1"/>
</dbReference>
<dbReference type="GO" id="GO:0004399">
    <property type="term" value="F:histidinol dehydrogenase activity"/>
    <property type="evidence" value="ECO:0007669"/>
    <property type="project" value="UniProtKB-EC"/>
</dbReference>
<protein>
    <submittedName>
        <fullName evidence="8">Histidinol dehydrogenase</fullName>
        <ecNumber evidence="8">1.1.1.23</ecNumber>
    </submittedName>
</protein>
<dbReference type="InterPro" id="IPR022695">
    <property type="entry name" value="Histidinol_DH_monofunct"/>
</dbReference>
<dbReference type="EMBL" id="CP121671">
    <property type="protein sequence ID" value="WFT75575.1"/>
    <property type="molecule type" value="Genomic_DNA"/>
</dbReference>
<gene>
    <name evidence="8" type="primary">hisD</name>
    <name evidence="8" type="ORF">P9989_04055</name>
</gene>
<comment type="cofactor">
    <cofactor evidence="1">
        <name>Zn(2+)</name>
        <dbReference type="ChEBI" id="CHEBI:29105"/>
    </cofactor>
</comment>
<dbReference type="Gene3D" id="3.40.50.1980">
    <property type="entry name" value="Nitrogenase molybdenum iron protein domain"/>
    <property type="match status" value="2"/>
</dbReference>
<name>A0ABY8J495_9BACI</name>
<dbReference type="SUPFAM" id="SSF53720">
    <property type="entry name" value="ALDH-like"/>
    <property type="match status" value="1"/>
</dbReference>
<proteinExistence type="inferred from homology"/>
<evidence type="ECO:0000256" key="4">
    <source>
        <dbReference type="ARBA" id="ARBA00022833"/>
    </source>
</evidence>
<dbReference type="PROSITE" id="PS00611">
    <property type="entry name" value="HISOL_DEHYDROGENASE"/>
    <property type="match status" value="1"/>
</dbReference>
<dbReference type="InterPro" id="IPR012131">
    <property type="entry name" value="Hstdl_DH"/>
</dbReference>
<dbReference type="EC" id="1.1.1.23" evidence="8"/>
<evidence type="ECO:0000256" key="5">
    <source>
        <dbReference type="ARBA" id="ARBA00023002"/>
    </source>
</evidence>
<dbReference type="PANTHER" id="PTHR21256:SF14">
    <property type="entry name" value="HISTIDINOL DEHYDROGENASE"/>
    <property type="match status" value="1"/>
</dbReference>
<dbReference type="Proteomes" id="UP001221597">
    <property type="component" value="Chromosome"/>
</dbReference>
<dbReference type="CDD" id="cd06572">
    <property type="entry name" value="Histidinol_dh"/>
    <property type="match status" value="1"/>
</dbReference>
<accession>A0ABY8J495</accession>
<dbReference type="PRINTS" id="PR00083">
    <property type="entry name" value="HOLDHDRGNASE"/>
</dbReference>
<organism evidence="8 9">
    <name type="scientific">Halobacillus naozhouensis</name>
    <dbReference type="NCBI Taxonomy" id="554880"/>
    <lineage>
        <taxon>Bacteria</taxon>
        <taxon>Bacillati</taxon>
        <taxon>Bacillota</taxon>
        <taxon>Bacilli</taxon>
        <taxon>Bacillales</taxon>
        <taxon>Bacillaceae</taxon>
        <taxon>Halobacillus</taxon>
    </lineage>
</organism>
<dbReference type="PIRSF" id="PIRSF000099">
    <property type="entry name" value="Histidinol_dh"/>
    <property type="match status" value="1"/>
</dbReference>
<dbReference type="RefSeq" id="WP_283077541.1">
    <property type="nucleotide sequence ID" value="NZ_CP121671.1"/>
</dbReference>
<comment type="similarity">
    <text evidence="2 6 7">Belongs to the histidinol dehydrogenase family.</text>
</comment>
<evidence type="ECO:0000256" key="2">
    <source>
        <dbReference type="ARBA" id="ARBA00010178"/>
    </source>
</evidence>
<keyword evidence="9" id="KW-1185">Reference proteome</keyword>
<dbReference type="InterPro" id="IPR016161">
    <property type="entry name" value="Ald_DH/histidinol_DH"/>
</dbReference>
<keyword evidence="3" id="KW-0479">Metal-binding</keyword>
<keyword evidence="5 6" id="KW-0560">Oxidoreductase</keyword>
<dbReference type="PANTHER" id="PTHR21256">
    <property type="entry name" value="HISTIDINOL DEHYDROGENASE HDH"/>
    <property type="match status" value="1"/>
</dbReference>
<evidence type="ECO:0000313" key="8">
    <source>
        <dbReference type="EMBL" id="WFT75575.1"/>
    </source>
</evidence>
<evidence type="ECO:0000256" key="6">
    <source>
        <dbReference type="PIRNR" id="PIRNR000099"/>
    </source>
</evidence>
<evidence type="ECO:0000256" key="1">
    <source>
        <dbReference type="ARBA" id="ARBA00001947"/>
    </source>
</evidence>
<dbReference type="Pfam" id="PF00815">
    <property type="entry name" value="Histidinol_dh"/>
    <property type="match status" value="1"/>
</dbReference>
<sequence>MEYLKQAIKQEENQSAETEKIVKDIISNVIANGDVAVKKYEETLSKSFRPLKVDEDEIEKSISLLSSEVKELIERVVDRISTFAQAQLDCLSPFEQEFGPGIRMGHKIIPIERVGAYVPGGRFPLLSSGPMVVAPAKVAGAKKIVACSPANYKGGIHPAVLYGLKCSGATHIYAIGGAQAIAAMAHGTESVPEVDIIGGPGNRFVAEAKRQVFGKVGIDLIAGPSEVLVFSDEKADPKKCAADLLAQAEHDPNARAILVSTSRSIAEQTIQEIKKYLKEFSSDSPAHESWLNMGEVIYTESLEEGINICNEIAIEHLHLHIKDSRSIMDKFHNYGSIFLGQDSSVVFSDKVSGTNHTLPTQKAARYTGGLWVGNYVKVATHQEITGEGVEYLSRHSTLQSEVEGLEGHRLSAAVRLTDH</sequence>
<keyword evidence="4" id="KW-0862">Zinc</keyword>
<dbReference type="NCBIfam" id="TIGR00069">
    <property type="entry name" value="hisD"/>
    <property type="match status" value="1"/>
</dbReference>
<reference evidence="8 9" key="1">
    <citation type="submission" date="2023-04" db="EMBL/GenBank/DDBJ databases">
        <title>Genome sequence of Halobacillus naozhouensis KACC 21980.</title>
        <authorList>
            <person name="Kim S."/>
            <person name="Heo J."/>
            <person name="Kwon S.-W."/>
        </authorList>
    </citation>
    <scope>NUCLEOTIDE SEQUENCE [LARGE SCALE GENOMIC DNA]</scope>
    <source>
        <strain evidence="8 9">KCTC 13234</strain>
    </source>
</reference>
<evidence type="ECO:0000256" key="3">
    <source>
        <dbReference type="ARBA" id="ARBA00022723"/>
    </source>
</evidence>
<dbReference type="InterPro" id="IPR001692">
    <property type="entry name" value="Histidinol_DH_CS"/>
</dbReference>
<evidence type="ECO:0000256" key="7">
    <source>
        <dbReference type="RuleBase" id="RU004175"/>
    </source>
</evidence>
<evidence type="ECO:0000313" key="9">
    <source>
        <dbReference type="Proteomes" id="UP001221597"/>
    </source>
</evidence>